<dbReference type="STRING" id="1441469.A0A1Q5Q7S2"/>
<dbReference type="InterPro" id="IPR011990">
    <property type="entry name" value="TPR-like_helical_dom_sf"/>
</dbReference>
<evidence type="ECO:0000313" key="2">
    <source>
        <dbReference type="Proteomes" id="UP000214365"/>
    </source>
</evidence>
<dbReference type="Gene3D" id="1.25.40.10">
    <property type="entry name" value="Tetratricopeptide repeat domain"/>
    <property type="match status" value="1"/>
</dbReference>
<dbReference type="OrthoDB" id="185373at2759"/>
<dbReference type="RefSeq" id="XP_020115842.1">
    <property type="nucleotide sequence ID" value="XM_020263988.1"/>
</dbReference>
<protein>
    <recommendedName>
        <fullName evidence="3">Pentacotripeptide-repeat region of PRORP domain-containing protein</fullName>
    </recommendedName>
</protein>
<gene>
    <name evidence="1" type="ORF">UA08_09093</name>
</gene>
<evidence type="ECO:0008006" key="3">
    <source>
        <dbReference type="Google" id="ProtNLM"/>
    </source>
</evidence>
<accession>A0A1Q5Q7S2</accession>
<proteinExistence type="predicted"/>
<comment type="caution">
    <text evidence="1">The sequence shown here is derived from an EMBL/GenBank/DDBJ whole genome shotgun (WGS) entry which is preliminary data.</text>
</comment>
<dbReference type="Proteomes" id="UP000214365">
    <property type="component" value="Unassembled WGS sequence"/>
</dbReference>
<dbReference type="PANTHER" id="PTHR47938:SF35">
    <property type="entry name" value="PENTATRICOPEPTIDE REPEAT-CONTAINING PROTEIN 4, MITOCHONDRIAL-RELATED"/>
    <property type="match status" value="1"/>
</dbReference>
<organism evidence="1 2">
    <name type="scientific">Talaromyces atroroseus</name>
    <dbReference type="NCBI Taxonomy" id="1441469"/>
    <lineage>
        <taxon>Eukaryota</taxon>
        <taxon>Fungi</taxon>
        <taxon>Dikarya</taxon>
        <taxon>Ascomycota</taxon>
        <taxon>Pezizomycotina</taxon>
        <taxon>Eurotiomycetes</taxon>
        <taxon>Eurotiomycetidae</taxon>
        <taxon>Eurotiales</taxon>
        <taxon>Trichocomaceae</taxon>
        <taxon>Talaromyces</taxon>
        <taxon>Talaromyces sect. Trachyspermi</taxon>
    </lineage>
</organism>
<name>A0A1Q5Q7S2_TALAT</name>
<dbReference type="EMBL" id="LFMY01000018">
    <property type="protein sequence ID" value="OKL55721.1"/>
    <property type="molecule type" value="Genomic_DNA"/>
</dbReference>
<dbReference type="GeneID" id="31008849"/>
<evidence type="ECO:0000313" key="1">
    <source>
        <dbReference type="EMBL" id="OKL55721.1"/>
    </source>
</evidence>
<reference evidence="1 2" key="1">
    <citation type="submission" date="2015-06" db="EMBL/GenBank/DDBJ databases">
        <title>Talaromyces atroroseus IBT 11181 draft genome.</title>
        <authorList>
            <person name="Rasmussen K.B."/>
            <person name="Rasmussen S."/>
            <person name="Petersen B."/>
            <person name="Sicheritz-Ponten T."/>
            <person name="Mortensen U.H."/>
            <person name="Thrane U."/>
        </authorList>
    </citation>
    <scope>NUCLEOTIDE SEQUENCE [LARGE SCALE GENOMIC DNA]</scope>
    <source>
        <strain evidence="1 2">IBT 11181</strain>
    </source>
</reference>
<keyword evidence="2" id="KW-1185">Reference proteome</keyword>
<dbReference type="PANTHER" id="PTHR47938">
    <property type="entry name" value="RESPIRATORY COMPLEX I CHAPERONE (CIA84), PUTATIVE (AFU_ORTHOLOGUE AFUA_2G06020)-RELATED"/>
    <property type="match status" value="1"/>
</dbReference>
<sequence>MSGGTELKWRSKVVLLSLREQLRSSIFLSFSTGAKPPATCPSTIDGWTWTYLNLESLDAGIWLDRLLPNSSFLRVILSNSTLLVFYQPKGLSSKMQSSYLTRRVFRALLNNEPVCFSPRRSRLYSSSATLYRARKTYSNYGQSRTFFSFTAPPRQETADVPTSEVGLQAMSELSKAMRTSGRAPPFDVLCKAFQRFFEVRAEEPGVITEFHARQLVNTYKYLRAHHKEQDANNSAEWEIINSNETSELILYVLSQATCHRNSHPLVRELAQNAYNILCAASTKAAGELSYEALLAWVRILAFFGNPYQAHKVLLTWWPKLQSWSELDAQGSPWLWVLHGLALKQDRTNIEQLVTKLSDKYNFDLSSQQQEELIVTLLEQNQLDAAKLIYTCPLPKKAEPTITAMVAVSRAAILSYDVKWTQDILRPHWASPSAETRDVLLLMRAARGGTASDLAKKLNKWCSEDPSVRNGLSVSCVNDLIRYANLTGDLQLAAEYSQLIPQWNLESDLDTFFLLELESRIQASDVNGTVKVLRDLEENDDASTSINLSMRYRLIKMLCQRPNDDDAFDQVTKLLDPLVQHGTQLEPEALAALTHLLAYRHDWEALSQLLRPRLNSYSPVTERPLIRNSLIRFIHDREQPSDEVWEAYQLMRMAFPDTDSKTRITIMQTFFERNMLDKGCQVFGHMRHATSVHQRPTPEAYITCFLGLARAADWANIKLIRNMLKLDVDMDMTTRIRNAVMIALAACHKADEAMNEFSEILRSDEGPSQNTLLIFFKVCESPSHTHGIDDAHKMMRKITALEIPLDRQLYLAYIKAVAAQGEHELAIQALEQTEQKIGQLPDKDMIARTYNACPHEYAKEGIEEWAKRRHANIWQELERGPRSEREEGVYLEGYEEVLMP</sequence>
<dbReference type="AlphaFoldDB" id="A0A1Q5Q7S2"/>
<dbReference type="GO" id="GO:0003729">
    <property type="term" value="F:mRNA binding"/>
    <property type="evidence" value="ECO:0007669"/>
    <property type="project" value="TreeGrafter"/>
</dbReference>